<evidence type="ECO:0000256" key="5">
    <source>
        <dbReference type="ARBA" id="ARBA00022989"/>
    </source>
</evidence>
<dbReference type="GO" id="GO:0022857">
    <property type="term" value="F:transmembrane transporter activity"/>
    <property type="evidence" value="ECO:0007669"/>
    <property type="project" value="InterPro"/>
</dbReference>
<keyword evidence="3" id="KW-0813">Transport</keyword>
<dbReference type="Pfam" id="PF00083">
    <property type="entry name" value="Sugar_tr"/>
    <property type="match status" value="1"/>
</dbReference>
<evidence type="ECO:0000256" key="7">
    <source>
        <dbReference type="SAM" id="MobiDB-lite"/>
    </source>
</evidence>
<protein>
    <submittedName>
        <fullName evidence="10">Putative transporter SVOPL</fullName>
    </submittedName>
</protein>
<evidence type="ECO:0000256" key="8">
    <source>
        <dbReference type="SAM" id="Phobius"/>
    </source>
</evidence>
<evidence type="ECO:0000256" key="1">
    <source>
        <dbReference type="ARBA" id="ARBA00004141"/>
    </source>
</evidence>
<keyword evidence="4 8" id="KW-0812">Transmembrane</keyword>
<evidence type="ECO:0000256" key="2">
    <source>
        <dbReference type="ARBA" id="ARBA00008335"/>
    </source>
</evidence>
<feature type="region of interest" description="Disordered" evidence="7">
    <location>
        <begin position="42"/>
        <end position="70"/>
    </location>
</feature>
<reference evidence="10" key="1">
    <citation type="submission" date="2020-07" db="EMBL/GenBank/DDBJ databases">
        <title>Multicomponent nature underlies the extraordinary mechanical properties of spider dragline silk.</title>
        <authorList>
            <person name="Kono N."/>
            <person name="Nakamura H."/>
            <person name="Mori M."/>
            <person name="Yoshida Y."/>
            <person name="Ohtoshi R."/>
            <person name="Malay A.D."/>
            <person name="Moran D.A.P."/>
            <person name="Tomita M."/>
            <person name="Numata K."/>
            <person name="Arakawa K."/>
        </authorList>
    </citation>
    <scope>NUCLEOTIDE SEQUENCE</scope>
</reference>
<organism evidence="10 11">
    <name type="scientific">Trichonephila clavata</name>
    <name type="common">Joro spider</name>
    <name type="synonym">Nephila clavata</name>
    <dbReference type="NCBI Taxonomy" id="2740835"/>
    <lineage>
        <taxon>Eukaryota</taxon>
        <taxon>Metazoa</taxon>
        <taxon>Ecdysozoa</taxon>
        <taxon>Arthropoda</taxon>
        <taxon>Chelicerata</taxon>
        <taxon>Arachnida</taxon>
        <taxon>Araneae</taxon>
        <taxon>Araneomorphae</taxon>
        <taxon>Entelegynae</taxon>
        <taxon>Araneoidea</taxon>
        <taxon>Nephilidae</taxon>
        <taxon>Trichonephila</taxon>
    </lineage>
</organism>
<evidence type="ECO:0000256" key="3">
    <source>
        <dbReference type="ARBA" id="ARBA00022448"/>
    </source>
</evidence>
<feature type="transmembrane region" description="Helical" evidence="8">
    <location>
        <begin position="350"/>
        <end position="369"/>
    </location>
</feature>
<feature type="domain" description="Major facilitator superfamily (MFS) profile" evidence="9">
    <location>
        <begin position="282"/>
        <end position="541"/>
    </location>
</feature>
<dbReference type="Gene3D" id="1.20.1250.20">
    <property type="entry name" value="MFS general substrate transporter like domains"/>
    <property type="match status" value="1"/>
</dbReference>
<gene>
    <name evidence="10" type="primary">svopl</name>
    <name evidence="10" type="ORF">TNCT_118921</name>
</gene>
<evidence type="ECO:0000313" key="10">
    <source>
        <dbReference type="EMBL" id="GFR22981.1"/>
    </source>
</evidence>
<dbReference type="PANTHER" id="PTHR23511">
    <property type="entry name" value="SYNAPTIC VESICLE GLYCOPROTEIN 2"/>
    <property type="match status" value="1"/>
</dbReference>
<keyword evidence="6 8" id="KW-0472">Membrane</keyword>
<accession>A0A8X6HFJ0</accession>
<comment type="caution">
    <text evidence="10">The sequence shown here is derived from an EMBL/GenBank/DDBJ whole genome shotgun (WGS) entry which is preliminary data.</text>
</comment>
<feature type="transmembrane region" description="Helical" evidence="8">
    <location>
        <begin position="281"/>
        <end position="305"/>
    </location>
</feature>
<comment type="similarity">
    <text evidence="2">Belongs to the major facilitator superfamily.</text>
</comment>
<dbReference type="SUPFAM" id="SSF103473">
    <property type="entry name" value="MFS general substrate transporter"/>
    <property type="match status" value="1"/>
</dbReference>
<feature type="transmembrane region" description="Helical" evidence="8">
    <location>
        <begin position="317"/>
        <end position="338"/>
    </location>
</feature>
<dbReference type="EMBL" id="BMAO01028247">
    <property type="protein sequence ID" value="GFR22981.1"/>
    <property type="molecule type" value="Genomic_DNA"/>
</dbReference>
<dbReference type="PANTHER" id="PTHR23511:SF45">
    <property type="entry name" value="SVOP LIKE"/>
    <property type="match status" value="1"/>
</dbReference>
<dbReference type="InterPro" id="IPR036259">
    <property type="entry name" value="MFS_trans_sf"/>
</dbReference>
<keyword evidence="5 8" id="KW-1133">Transmembrane helix</keyword>
<dbReference type="PROSITE" id="PS50850">
    <property type="entry name" value="MFS"/>
    <property type="match status" value="1"/>
</dbReference>
<dbReference type="InterPro" id="IPR005828">
    <property type="entry name" value="MFS_sugar_transport-like"/>
</dbReference>
<dbReference type="OrthoDB" id="4139357at2759"/>
<feature type="transmembrane region" description="Helical" evidence="8">
    <location>
        <begin position="436"/>
        <end position="454"/>
    </location>
</feature>
<keyword evidence="11" id="KW-1185">Reference proteome</keyword>
<dbReference type="InterPro" id="IPR020846">
    <property type="entry name" value="MFS_dom"/>
</dbReference>
<dbReference type="GO" id="GO:0016020">
    <property type="term" value="C:membrane"/>
    <property type="evidence" value="ECO:0007669"/>
    <property type="project" value="UniProtKB-SubCell"/>
</dbReference>
<dbReference type="AlphaFoldDB" id="A0A8X6HFJ0"/>
<evidence type="ECO:0000256" key="6">
    <source>
        <dbReference type="ARBA" id="ARBA00023136"/>
    </source>
</evidence>
<comment type="subcellular location">
    <subcellularLocation>
        <location evidence="1">Membrane</location>
        <topology evidence="1">Multi-pass membrane protein</topology>
    </subcellularLocation>
</comment>
<proteinExistence type="inferred from homology"/>
<dbReference type="Proteomes" id="UP000887116">
    <property type="component" value="Unassembled WGS sequence"/>
</dbReference>
<sequence length="541" mass="61012">MFAYDEIINNILTEESWNACGSADFLFPTHIIHMKTPLNRANKAGMDKDEAESETPESSRKRSSKNKVSLNKPVEKPVVLQDIPKVTLSNQFVFDQRTSISDELFAVSQAKQLISEVVERESLDRSKARLSLEKASKRKSAGDKAKQLISQVSLQDVEVSTEESKRTRVPVEPAVVEKAKELLSAVKQKDISIRQPIRMRGRCTKTAHDEITLELGGVFQTLKIEDSEHGNVFDIEDVLNTSGYGKFQNILTFLVCLYWAKLGNKRQPVLLKEIGCLTYKMALIVHLFKCVLASANHIVTVSILGDLIACEWDLRNWHNVTMTSMMFIGMLIGGVYFGMVADNYGRKSSMYISSFLMFVVGVCGALLTTSVGSMLAYRCLLGFAVGGKPQPFVLCIEYCPAKDRGTTGLFIACAWTCGSLVFVTTASFVIQVLGDWRMLLVITSIPSLAVLFLMKWYPESARYFLVSRQYDRAVKQLEEMLDMNKVFMPPGKLKDLKINEDRGCVRNLFKKEHILTTILLWYIRYINLYSMEISNVIFHDG</sequence>
<evidence type="ECO:0000256" key="4">
    <source>
        <dbReference type="ARBA" id="ARBA00022692"/>
    </source>
</evidence>
<name>A0A8X6HFJ0_TRICU</name>
<evidence type="ECO:0000313" key="11">
    <source>
        <dbReference type="Proteomes" id="UP000887116"/>
    </source>
</evidence>
<feature type="transmembrane region" description="Helical" evidence="8">
    <location>
        <begin position="408"/>
        <end position="430"/>
    </location>
</feature>
<evidence type="ECO:0000259" key="9">
    <source>
        <dbReference type="PROSITE" id="PS50850"/>
    </source>
</evidence>